<gene>
    <name evidence="2" type="primary">rplV</name>
    <name evidence="2" type="ORF">DAT39_018238</name>
</gene>
<evidence type="ECO:0000256" key="1">
    <source>
        <dbReference type="SAM" id="MobiDB-lite"/>
    </source>
</evidence>
<evidence type="ECO:0000313" key="3">
    <source>
        <dbReference type="Proteomes" id="UP000727407"/>
    </source>
</evidence>
<evidence type="ECO:0000313" key="2">
    <source>
        <dbReference type="EMBL" id="KAF5892073.1"/>
    </source>
</evidence>
<dbReference type="EMBL" id="QNUK01000529">
    <property type="protein sequence ID" value="KAF5892073.1"/>
    <property type="molecule type" value="Genomic_DNA"/>
</dbReference>
<comment type="caution">
    <text evidence="2">The sequence shown here is derived from an EMBL/GenBank/DDBJ whole genome shotgun (WGS) entry which is preliminary data.</text>
</comment>
<reference evidence="2" key="1">
    <citation type="submission" date="2020-07" db="EMBL/GenBank/DDBJ databases">
        <title>Clarias magur genome sequencing, assembly and annotation.</title>
        <authorList>
            <person name="Kushwaha B."/>
            <person name="Kumar R."/>
            <person name="Das P."/>
            <person name="Joshi C.G."/>
            <person name="Kumar D."/>
            <person name="Nagpure N.S."/>
            <person name="Pandey M."/>
            <person name="Agarwal S."/>
            <person name="Srivastava S."/>
            <person name="Singh M."/>
            <person name="Sahoo L."/>
            <person name="Jayasankar P."/>
            <person name="Meher P.K."/>
            <person name="Koringa P.G."/>
            <person name="Iquebal M.A."/>
            <person name="Das S.P."/>
            <person name="Bit A."/>
            <person name="Patnaik S."/>
            <person name="Patel N."/>
            <person name="Shah T.M."/>
            <person name="Hinsu A."/>
            <person name="Jena J.K."/>
        </authorList>
    </citation>
    <scope>NUCLEOTIDE SEQUENCE</scope>
    <source>
        <strain evidence="2">CIFAMagur01</strain>
        <tissue evidence="2">Testis</tissue>
    </source>
</reference>
<protein>
    <submittedName>
        <fullName evidence="2">60S ribosomal protein L17</fullName>
    </submittedName>
</protein>
<dbReference type="GO" id="GO:0005840">
    <property type="term" value="C:ribosome"/>
    <property type="evidence" value="ECO:0007669"/>
    <property type="project" value="UniProtKB-KW"/>
</dbReference>
<sequence>MDGRMKGEGVTNMFNRRQVPPAAMHTHEYLRFRGNINQQHVYSITAFRAQTPSWKIPLMNNGSRKVWSEIMSQQTLVRHLLRYRSGGRLVGFSSQNLRSVLMRACGGQGQGENHLWNVTLNVNPGPECRRYRPRDERRGRERDAVRRRSGTQQSRVSAPRDCTTEGVGMVRSDDEDVRSAAEACEVMVALQGIPSTIRGGA</sequence>
<proteinExistence type="predicted"/>
<feature type="region of interest" description="Disordered" evidence="1">
    <location>
        <begin position="129"/>
        <end position="167"/>
    </location>
</feature>
<keyword evidence="2" id="KW-0687">Ribonucleoprotein</keyword>
<name>A0A8J4TQN8_CLAMG</name>
<keyword evidence="3" id="KW-1185">Reference proteome</keyword>
<keyword evidence="2" id="KW-0689">Ribosomal protein</keyword>
<dbReference type="AlphaFoldDB" id="A0A8J4TQN8"/>
<dbReference type="Proteomes" id="UP000727407">
    <property type="component" value="Unassembled WGS sequence"/>
</dbReference>
<organism evidence="2 3">
    <name type="scientific">Clarias magur</name>
    <name type="common">Asian catfish</name>
    <name type="synonym">Macropteronotus magur</name>
    <dbReference type="NCBI Taxonomy" id="1594786"/>
    <lineage>
        <taxon>Eukaryota</taxon>
        <taxon>Metazoa</taxon>
        <taxon>Chordata</taxon>
        <taxon>Craniata</taxon>
        <taxon>Vertebrata</taxon>
        <taxon>Euteleostomi</taxon>
        <taxon>Actinopterygii</taxon>
        <taxon>Neopterygii</taxon>
        <taxon>Teleostei</taxon>
        <taxon>Ostariophysi</taxon>
        <taxon>Siluriformes</taxon>
        <taxon>Clariidae</taxon>
        <taxon>Clarias</taxon>
    </lineage>
</organism>
<accession>A0A8J4TQN8</accession>
<feature type="compositionally biased region" description="Basic and acidic residues" evidence="1">
    <location>
        <begin position="129"/>
        <end position="146"/>
    </location>
</feature>